<dbReference type="InterPro" id="IPR000086">
    <property type="entry name" value="NUDIX_hydrolase_dom"/>
</dbReference>
<gene>
    <name evidence="8" type="ORF">KDL28_09775</name>
</gene>
<dbReference type="EMBL" id="JAGSOV010000020">
    <property type="protein sequence ID" value="MCO1655342.1"/>
    <property type="molecule type" value="Genomic_DNA"/>
</dbReference>
<proteinExistence type="predicted"/>
<dbReference type="GO" id="GO:0016787">
    <property type="term" value="F:hydrolase activity"/>
    <property type="evidence" value="ECO:0007669"/>
    <property type="project" value="UniProtKB-KW"/>
</dbReference>
<evidence type="ECO:0000313" key="9">
    <source>
        <dbReference type="Proteomes" id="UP001165283"/>
    </source>
</evidence>
<dbReference type="PROSITE" id="PS51462">
    <property type="entry name" value="NUDIX"/>
    <property type="match status" value="1"/>
</dbReference>
<accession>A0ABT0ZX79</accession>
<evidence type="ECO:0000256" key="5">
    <source>
        <dbReference type="ARBA" id="ARBA00022842"/>
    </source>
</evidence>
<dbReference type="RefSeq" id="WP_252437111.1">
    <property type="nucleotide sequence ID" value="NZ_JAGSOV010000020.1"/>
</dbReference>
<keyword evidence="5" id="KW-0460">Magnesium</keyword>
<sequence>MPSDHPPEPVVPRPAATVILVRDAPEPAPGRSPLQVFLQRRVAGMAFAGGMTVFPGGAVDPTDLPDPAAWSGPDPRWFSERFGCDPELAGSLVCAAVRETFEECGVLLAGPGHADVTLLGAGRADLVAHRRTLGQLLAETGLLLRAELLQPWARWITPPVSPRRYDTAFLVAVVPEGQSADAHTTEAVEATWWHPDEALREWERGGMQLMAPTYRTLEQIAEHPTSASLFAAAPDRTIRAIIPQARRDGGDIVLEVGEQPEVRMPAARMPIAEGGPL</sequence>
<evidence type="ECO:0000256" key="4">
    <source>
        <dbReference type="ARBA" id="ARBA00022801"/>
    </source>
</evidence>
<evidence type="ECO:0000256" key="2">
    <source>
        <dbReference type="ARBA" id="ARBA00001946"/>
    </source>
</evidence>
<dbReference type="Proteomes" id="UP001165283">
    <property type="component" value="Unassembled WGS sequence"/>
</dbReference>
<dbReference type="SUPFAM" id="SSF55811">
    <property type="entry name" value="Nudix"/>
    <property type="match status" value="1"/>
</dbReference>
<comment type="cofactor">
    <cofactor evidence="2">
        <name>Mg(2+)</name>
        <dbReference type="ChEBI" id="CHEBI:18420"/>
    </cofactor>
</comment>
<keyword evidence="6" id="KW-0464">Manganese</keyword>
<protein>
    <submittedName>
        <fullName evidence="8">NUDIX hydrolase</fullName>
    </submittedName>
</protein>
<evidence type="ECO:0000259" key="7">
    <source>
        <dbReference type="PROSITE" id="PS51462"/>
    </source>
</evidence>
<dbReference type="Gene3D" id="3.90.79.10">
    <property type="entry name" value="Nucleoside Triphosphate Pyrophosphohydrolase"/>
    <property type="match status" value="1"/>
</dbReference>
<evidence type="ECO:0000256" key="6">
    <source>
        <dbReference type="ARBA" id="ARBA00023211"/>
    </source>
</evidence>
<keyword evidence="3" id="KW-0479">Metal-binding</keyword>
<dbReference type="PANTHER" id="PTHR12318">
    <property type="entry name" value="TESTOSTERONE-REGULATED PROTEIN RP2"/>
    <property type="match status" value="1"/>
</dbReference>
<comment type="cofactor">
    <cofactor evidence="1">
        <name>Mn(2+)</name>
        <dbReference type="ChEBI" id="CHEBI:29035"/>
    </cofactor>
</comment>
<keyword evidence="4 8" id="KW-0378">Hydrolase</keyword>
<name>A0ABT0ZX79_9PSEU</name>
<evidence type="ECO:0000313" key="8">
    <source>
        <dbReference type="EMBL" id="MCO1655342.1"/>
    </source>
</evidence>
<evidence type="ECO:0000256" key="1">
    <source>
        <dbReference type="ARBA" id="ARBA00001936"/>
    </source>
</evidence>
<comment type="caution">
    <text evidence="8">The sequence shown here is derived from an EMBL/GenBank/DDBJ whole genome shotgun (WGS) entry which is preliminary data.</text>
</comment>
<dbReference type="InterPro" id="IPR039121">
    <property type="entry name" value="NUDT19"/>
</dbReference>
<dbReference type="CDD" id="cd18870">
    <property type="entry name" value="NUDIX_AcylCoAdiphos_Nudt19"/>
    <property type="match status" value="1"/>
</dbReference>
<dbReference type="PANTHER" id="PTHR12318:SF0">
    <property type="entry name" value="ACYL-COENZYME A DIPHOSPHATASE NUDT19"/>
    <property type="match status" value="1"/>
</dbReference>
<reference evidence="8" key="1">
    <citation type="submission" date="2021-04" db="EMBL/GenBank/DDBJ databases">
        <title>Pseudonocardia sp. nov., isolated from sandy soil of mangrove forest.</title>
        <authorList>
            <person name="Zan Z."/>
            <person name="Huang R."/>
            <person name="Liu W."/>
        </authorList>
    </citation>
    <scope>NUCLEOTIDE SEQUENCE</scope>
    <source>
        <strain evidence="8">S2-4</strain>
    </source>
</reference>
<organism evidence="8 9">
    <name type="scientific">Pseudonocardia humida</name>
    <dbReference type="NCBI Taxonomy" id="2800819"/>
    <lineage>
        <taxon>Bacteria</taxon>
        <taxon>Bacillati</taxon>
        <taxon>Actinomycetota</taxon>
        <taxon>Actinomycetes</taxon>
        <taxon>Pseudonocardiales</taxon>
        <taxon>Pseudonocardiaceae</taxon>
        <taxon>Pseudonocardia</taxon>
    </lineage>
</organism>
<keyword evidence="9" id="KW-1185">Reference proteome</keyword>
<feature type="domain" description="Nudix hydrolase" evidence="7">
    <location>
        <begin position="11"/>
        <end position="222"/>
    </location>
</feature>
<dbReference type="InterPro" id="IPR015797">
    <property type="entry name" value="NUDIX_hydrolase-like_dom_sf"/>
</dbReference>
<evidence type="ECO:0000256" key="3">
    <source>
        <dbReference type="ARBA" id="ARBA00022723"/>
    </source>
</evidence>